<feature type="compositionally biased region" description="Acidic residues" evidence="1">
    <location>
        <begin position="88"/>
        <end position="101"/>
    </location>
</feature>
<gene>
    <name evidence="2" type="ORF">FB45DRAFT_139431</name>
</gene>
<proteinExistence type="predicted"/>
<dbReference type="Proteomes" id="UP001221142">
    <property type="component" value="Unassembled WGS sequence"/>
</dbReference>
<evidence type="ECO:0000256" key="1">
    <source>
        <dbReference type="SAM" id="MobiDB-lite"/>
    </source>
</evidence>
<feature type="compositionally biased region" description="Polar residues" evidence="1">
    <location>
        <begin position="119"/>
        <end position="133"/>
    </location>
</feature>
<feature type="compositionally biased region" description="Low complexity" evidence="1">
    <location>
        <begin position="77"/>
        <end position="87"/>
    </location>
</feature>
<comment type="caution">
    <text evidence="2">The sequence shown here is derived from an EMBL/GenBank/DDBJ whole genome shotgun (WGS) entry which is preliminary data.</text>
</comment>
<name>A0AAD7FI59_9AGAR</name>
<sequence length="321" mass="35419">MQRSSSFQQFLDKEAAVARERPPFHRYPFEGQNLENESIESIMADLWSSAYGREFTPSDFLPEPPVMFVPRAVTPPVIQVDDQSVIDSDSDSDSDSEDEECHDLHCCRYSTPPPGSAPTRATESPESTASPSLTPLRWSTRPRRPVQQLDHAPSRSPSPPPQRAVKRKATHAVETPRATKKVAISGATGPVAVAVSSSSLSPASATAHYEPDADGYFECPGCASLLGSRASLQKHYRRSQDHFTAEHIARVGPVLAVFREHHVVGNILSNFGTRLTAKEQEAAVRRYFNAVLKEGATTYDEILNVYVRHSKNIVRDRPGDD</sequence>
<evidence type="ECO:0000313" key="2">
    <source>
        <dbReference type="EMBL" id="KAJ7621329.1"/>
    </source>
</evidence>
<reference evidence="2" key="1">
    <citation type="submission" date="2023-03" db="EMBL/GenBank/DDBJ databases">
        <title>Massive genome expansion in bonnet fungi (Mycena s.s.) driven by repeated elements and novel gene families across ecological guilds.</title>
        <authorList>
            <consortium name="Lawrence Berkeley National Laboratory"/>
            <person name="Harder C.B."/>
            <person name="Miyauchi S."/>
            <person name="Viragh M."/>
            <person name="Kuo A."/>
            <person name="Thoen E."/>
            <person name="Andreopoulos B."/>
            <person name="Lu D."/>
            <person name="Skrede I."/>
            <person name="Drula E."/>
            <person name="Henrissat B."/>
            <person name="Morin E."/>
            <person name="Kohler A."/>
            <person name="Barry K."/>
            <person name="LaButti K."/>
            <person name="Morin E."/>
            <person name="Salamov A."/>
            <person name="Lipzen A."/>
            <person name="Mereny Z."/>
            <person name="Hegedus B."/>
            <person name="Baldrian P."/>
            <person name="Stursova M."/>
            <person name="Weitz H."/>
            <person name="Taylor A."/>
            <person name="Grigoriev I.V."/>
            <person name="Nagy L.G."/>
            <person name="Martin F."/>
            <person name="Kauserud H."/>
        </authorList>
    </citation>
    <scope>NUCLEOTIDE SEQUENCE</scope>
    <source>
        <strain evidence="2">9284</strain>
    </source>
</reference>
<evidence type="ECO:0000313" key="3">
    <source>
        <dbReference type="Proteomes" id="UP001221142"/>
    </source>
</evidence>
<protein>
    <submittedName>
        <fullName evidence="2">Uncharacterized protein</fullName>
    </submittedName>
</protein>
<dbReference type="AlphaFoldDB" id="A0AAD7FI59"/>
<organism evidence="2 3">
    <name type="scientific">Roridomyces roridus</name>
    <dbReference type="NCBI Taxonomy" id="1738132"/>
    <lineage>
        <taxon>Eukaryota</taxon>
        <taxon>Fungi</taxon>
        <taxon>Dikarya</taxon>
        <taxon>Basidiomycota</taxon>
        <taxon>Agaricomycotina</taxon>
        <taxon>Agaricomycetes</taxon>
        <taxon>Agaricomycetidae</taxon>
        <taxon>Agaricales</taxon>
        <taxon>Marasmiineae</taxon>
        <taxon>Mycenaceae</taxon>
        <taxon>Roridomyces</taxon>
    </lineage>
</organism>
<feature type="region of interest" description="Disordered" evidence="1">
    <location>
        <begin position="76"/>
        <end position="178"/>
    </location>
</feature>
<accession>A0AAD7FI59</accession>
<keyword evidence="3" id="KW-1185">Reference proteome</keyword>
<dbReference type="EMBL" id="JARKIF010000016">
    <property type="protein sequence ID" value="KAJ7621329.1"/>
    <property type="molecule type" value="Genomic_DNA"/>
</dbReference>